<accession>A0A1I4DEA8</accession>
<protein>
    <submittedName>
        <fullName evidence="2">Uncharacterized protein</fullName>
    </submittedName>
</protein>
<reference evidence="2 3" key="1">
    <citation type="submission" date="2016-10" db="EMBL/GenBank/DDBJ databases">
        <authorList>
            <person name="de Groot N.N."/>
        </authorList>
    </citation>
    <scope>NUCLEOTIDE SEQUENCE [LARGE SCALE GENOMIC DNA]</scope>
    <source>
        <strain evidence="2 3">DSM 44468</strain>
    </source>
</reference>
<organism evidence="2 3">
    <name type="scientific">Amycolatopsis sacchari</name>
    <dbReference type="NCBI Taxonomy" id="115433"/>
    <lineage>
        <taxon>Bacteria</taxon>
        <taxon>Bacillati</taxon>
        <taxon>Actinomycetota</taxon>
        <taxon>Actinomycetes</taxon>
        <taxon>Pseudonocardiales</taxon>
        <taxon>Pseudonocardiaceae</taxon>
        <taxon>Amycolatopsis</taxon>
    </lineage>
</organism>
<feature type="compositionally biased region" description="Polar residues" evidence="1">
    <location>
        <begin position="153"/>
        <end position="163"/>
    </location>
</feature>
<evidence type="ECO:0000313" key="3">
    <source>
        <dbReference type="Proteomes" id="UP000199025"/>
    </source>
</evidence>
<feature type="region of interest" description="Disordered" evidence="1">
    <location>
        <begin position="24"/>
        <end position="60"/>
    </location>
</feature>
<dbReference type="Proteomes" id="UP000199025">
    <property type="component" value="Unassembled WGS sequence"/>
</dbReference>
<sequence>MTTATHSLDTASGATTVAELLARNGARADRASHRRTRDTSADGSFGGTLPDFESLDDTPTQYHYDKRTVTALLEVEPAEASAPVEESRPARTGLKIAGLAFAGAVLVGGWALAHAQTQDTHGGTASGPAPSGTTPESSSILPPAAPVGAQVANLASSSPTTTAEIPAQPVAQQPDKGKFSGQLPSTTTKAKPKAQAKPQPATQAPAPKQPTYTAPQLPSGTYVWPVNPYDYGKNWGYGGGGGRHRHR</sequence>
<evidence type="ECO:0000313" key="2">
    <source>
        <dbReference type="EMBL" id="SFK90221.1"/>
    </source>
</evidence>
<feature type="region of interest" description="Disordered" evidence="1">
    <location>
        <begin position="118"/>
        <end position="220"/>
    </location>
</feature>
<feature type="compositionally biased region" description="Low complexity" evidence="1">
    <location>
        <begin position="186"/>
        <end position="216"/>
    </location>
</feature>
<name>A0A1I4DEA8_9PSEU</name>
<keyword evidence="3" id="KW-1185">Reference proteome</keyword>
<proteinExistence type="predicted"/>
<dbReference type="STRING" id="115433.SAMN05421835_14326"/>
<dbReference type="OrthoDB" id="3627926at2"/>
<dbReference type="EMBL" id="FORP01000043">
    <property type="protein sequence ID" value="SFK90221.1"/>
    <property type="molecule type" value="Genomic_DNA"/>
</dbReference>
<dbReference type="AlphaFoldDB" id="A0A1I4DEA8"/>
<dbReference type="RefSeq" id="WP_091516943.1">
    <property type="nucleotide sequence ID" value="NZ_CBDQZW010000075.1"/>
</dbReference>
<feature type="compositionally biased region" description="Polar residues" evidence="1">
    <location>
        <begin position="131"/>
        <end position="140"/>
    </location>
</feature>
<gene>
    <name evidence="2" type="ORF">SAMN05421835_14326</name>
</gene>
<evidence type="ECO:0000256" key="1">
    <source>
        <dbReference type="SAM" id="MobiDB-lite"/>
    </source>
</evidence>